<sequence length="88" mass="9207">MLQAGVVDIRFVRPSFLGHPFFVGSVLAPDGAARFVVYGEPAGTRARVDTYSGGIAYTTGTSVVVAPARPMTMTIPCTAIGTFQLALD</sequence>
<dbReference type="EMBL" id="NRRU01000004">
    <property type="protein sequence ID" value="MBK1711577.1"/>
    <property type="molecule type" value="Genomic_DNA"/>
</dbReference>
<name>A0ABS1DNJ2_RUBGE</name>
<proteinExistence type="predicted"/>
<comment type="caution">
    <text evidence="1">The sequence shown here is derived from an EMBL/GenBank/DDBJ whole genome shotgun (WGS) entry which is preliminary data.</text>
</comment>
<protein>
    <submittedName>
        <fullName evidence="1">Uncharacterized protein</fullName>
    </submittedName>
</protein>
<keyword evidence="2" id="KW-1185">Reference proteome</keyword>
<gene>
    <name evidence="1" type="ORF">CKO43_02135</name>
</gene>
<evidence type="ECO:0000313" key="1">
    <source>
        <dbReference type="EMBL" id="MBK1711577.1"/>
    </source>
</evidence>
<dbReference type="Proteomes" id="UP001041814">
    <property type="component" value="Unassembled WGS sequence"/>
</dbReference>
<dbReference type="RefSeq" id="WP_200225337.1">
    <property type="nucleotide sequence ID" value="NZ_NRRT01000001.1"/>
</dbReference>
<reference evidence="1" key="2">
    <citation type="journal article" date="2020" name="Microorganisms">
        <title>Osmotic Adaptation and Compatible Solute Biosynthesis of Phototrophic Bacteria as Revealed from Genome Analyses.</title>
        <authorList>
            <person name="Imhoff J.F."/>
            <person name="Rahn T."/>
            <person name="Kunzel S."/>
            <person name="Keller A."/>
            <person name="Neulinger S.C."/>
        </authorList>
    </citation>
    <scope>NUCLEOTIDE SEQUENCE</scope>
    <source>
        <strain evidence="1">IM 151</strain>
    </source>
</reference>
<accession>A0ABS1DNJ2</accession>
<evidence type="ECO:0000313" key="2">
    <source>
        <dbReference type="Proteomes" id="UP001041814"/>
    </source>
</evidence>
<organism evidence="1 2">
    <name type="scientific">Rubrivivax gelatinosus</name>
    <name type="common">Rhodocyclus gelatinosus</name>
    <name type="synonym">Rhodopseudomonas gelatinosa</name>
    <dbReference type="NCBI Taxonomy" id="28068"/>
    <lineage>
        <taxon>Bacteria</taxon>
        <taxon>Pseudomonadati</taxon>
        <taxon>Pseudomonadota</taxon>
        <taxon>Betaproteobacteria</taxon>
        <taxon>Burkholderiales</taxon>
        <taxon>Sphaerotilaceae</taxon>
        <taxon>Rubrivivax</taxon>
    </lineage>
</organism>
<reference evidence="1" key="1">
    <citation type="submission" date="2017-08" db="EMBL/GenBank/DDBJ databases">
        <authorList>
            <person name="Imhoff J.F."/>
            <person name="Rahn T."/>
            <person name="Kuenzel S."/>
            <person name="Neulinger S.C."/>
        </authorList>
    </citation>
    <scope>NUCLEOTIDE SEQUENCE</scope>
    <source>
        <strain evidence="1">IM 151</strain>
    </source>
</reference>